<keyword evidence="4 5" id="KW-0949">S-adenosyl-L-methionine</keyword>
<dbReference type="InterPro" id="IPR036804">
    <property type="entry name" value="CheR_N_sf"/>
</dbReference>
<keyword evidence="2 5" id="KW-0489">Methyltransferase</keyword>
<dbReference type="Pfam" id="PF03705">
    <property type="entry name" value="CheR_N"/>
    <property type="match status" value="1"/>
</dbReference>
<feature type="binding site" evidence="6">
    <location>
        <begin position="231"/>
        <end position="232"/>
    </location>
    <ligand>
        <name>S-adenosyl-L-methionine</name>
        <dbReference type="ChEBI" id="CHEBI:59789"/>
    </ligand>
</feature>
<dbReference type="InterPro" id="IPR050903">
    <property type="entry name" value="Bact_Chemotaxis_MeTrfase"/>
</dbReference>
<dbReference type="Pfam" id="PF01739">
    <property type="entry name" value="CheR"/>
    <property type="match status" value="1"/>
</dbReference>
<feature type="binding site" evidence="6">
    <location>
        <position position="96"/>
    </location>
    <ligand>
        <name>S-adenosyl-L-methionine</name>
        <dbReference type="ChEBI" id="CHEBI:59789"/>
    </ligand>
</feature>
<feature type="binding site" evidence="6">
    <location>
        <position position="160"/>
    </location>
    <ligand>
        <name>S-adenosyl-L-methionine</name>
        <dbReference type="ChEBI" id="CHEBI:59789"/>
    </ligand>
</feature>
<evidence type="ECO:0000313" key="9">
    <source>
        <dbReference type="Proteomes" id="UP000509367"/>
    </source>
</evidence>
<dbReference type="PRINTS" id="PR00996">
    <property type="entry name" value="CHERMTFRASE"/>
</dbReference>
<feature type="binding site" evidence="6">
    <location>
        <position position="92"/>
    </location>
    <ligand>
        <name>S-adenosyl-L-methionine</name>
        <dbReference type="ChEBI" id="CHEBI:59789"/>
    </ligand>
</feature>
<dbReference type="EMBL" id="CP054836">
    <property type="protein sequence ID" value="QKV19608.1"/>
    <property type="molecule type" value="Genomic_DNA"/>
</dbReference>
<dbReference type="SUPFAM" id="SSF47757">
    <property type="entry name" value="Chemotaxis receptor methyltransferase CheR, N-terminal domain"/>
    <property type="match status" value="1"/>
</dbReference>
<accession>A0A6N1VFP9</accession>
<dbReference type="Proteomes" id="UP000509367">
    <property type="component" value="Chromosome"/>
</dbReference>
<dbReference type="KEGG" id="orm:HTY61_14685"/>
<protein>
    <recommendedName>
        <fullName evidence="5">Chemotaxis protein methyltransferase</fullName>
        <ecNumber evidence="5">2.1.1.80</ecNumber>
    </recommendedName>
</protein>
<reference evidence="8 9" key="1">
    <citation type="submission" date="2020-06" db="EMBL/GenBank/DDBJ databases">
        <title>Oricola thermophila sp. nov. isolated from a tidal sediments.</title>
        <authorList>
            <person name="Kwon K.K."/>
            <person name="Yang S.-H."/>
            <person name="Park M.-J."/>
        </authorList>
    </citation>
    <scope>NUCLEOTIDE SEQUENCE [LARGE SCALE GENOMIC DNA]</scope>
    <source>
        <strain evidence="8 9">MEBiC13590</strain>
    </source>
</reference>
<dbReference type="InterPro" id="IPR022642">
    <property type="entry name" value="CheR_C"/>
</dbReference>
<keyword evidence="9" id="KW-1185">Reference proteome</keyword>
<evidence type="ECO:0000313" key="8">
    <source>
        <dbReference type="EMBL" id="QKV19608.1"/>
    </source>
</evidence>
<sequence>MNLAVQQMVERPEGAREFLLTDKHFATIAKLVREEAGINLTEAKRDLVYSRLVKRLRRHALTDFGTYLDLVSSPAGEMERRELISAITTNVTNFYREPHHFEHLERAVMPELAARMMKGEPVRMWSAGCSDGREPYTMACTVLKAFPEVARYNFRILASDIDHNSLAKAKEGRYSNEMVDKAPAAIRERYFRRLGDVSEPVQQVRDLIAFRYLNLLHEWPFKQKFDVIFCRNVLIYFDQELQSRLFTRFCSVLKPGGYLYIGHSERIAGPATSALRQVAVTSYKHITGGIR</sequence>
<dbReference type="CDD" id="cd02440">
    <property type="entry name" value="AdoMet_MTases"/>
    <property type="match status" value="1"/>
</dbReference>
<evidence type="ECO:0000256" key="6">
    <source>
        <dbReference type="PIRSR" id="PIRSR000410-1"/>
    </source>
</evidence>
<dbReference type="EC" id="2.1.1.80" evidence="5"/>
<dbReference type="Gene3D" id="1.10.155.10">
    <property type="entry name" value="Chemotaxis receptor methyltransferase CheR, N-terminal domain"/>
    <property type="match status" value="1"/>
</dbReference>
<feature type="domain" description="CheR-type methyltransferase" evidence="7">
    <location>
        <begin position="13"/>
        <end position="288"/>
    </location>
</feature>
<dbReference type="SUPFAM" id="SSF53335">
    <property type="entry name" value="S-adenosyl-L-methionine-dependent methyltransferases"/>
    <property type="match status" value="1"/>
</dbReference>
<dbReference type="PANTHER" id="PTHR24422:SF19">
    <property type="entry name" value="CHEMOTAXIS PROTEIN METHYLTRANSFERASE"/>
    <property type="match status" value="1"/>
</dbReference>
<evidence type="ECO:0000259" key="7">
    <source>
        <dbReference type="PROSITE" id="PS50123"/>
    </source>
</evidence>
<dbReference type="GO" id="GO:0008983">
    <property type="term" value="F:protein-glutamate O-methyltransferase activity"/>
    <property type="evidence" value="ECO:0007669"/>
    <property type="project" value="UniProtKB-EC"/>
</dbReference>
<dbReference type="PROSITE" id="PS50123">
    <property type="entry name" value="CHER"/>
    <property type="match status" value="1"/>
</dbReference>
<dbReference type="InterPro" id="IPR029063">
    <property type="entry name" value="SAM-dependent_MTases_sf"/>
</dbReference>
<dbReference type="InterPro" id="IPR000780">
    <property type="entry name" value="CheR_MeTrfase"/>
</dbReference>
<evidence type="ECO:0000256" key="3">
    <source>
        <dbReference type="ARBA" id="ARBA00022679"/>
    </source>
</evidence>
<dbReference type="GO" id="GO:0032259">
    <property type="term" value="P:methylation"/>
    <property type="evidence" value="ECO:0007669"/>
    <property type="project" value="UniProtKB-KW"/>
</dbReference>
<evidence type="ECO:0000256" key="1">
    <source>
        <dbReference type="ARBA" id="ARBA00001541"/>
    </source>
</evidence>
<keyword evidence="3 5" id="KW-0808">Transferase</keyword>
<comment type="function">
    <text evidence="5">Methylation of the membrane-bound methyl-accepting chemotaxis proteins (MCP) to form gamma-glutamyl methyl ester residues in MCP.</text>
</comment>
<dbReference type="RefSeq" id="WP_175277500.1">
    <property type="nucleotide sequence ID" value="NZ_CP054836.1"/>
</dbReference>
<organism evidence="8 9">
    <name type="scientific">Oricola thermophila</name>
    <dbReference type="NCBI Taxonomy" id="2742145"/>
    <lineage>
        <taxon>Bacteria</taxon>
        <taxon>Pseudomonadati</taxon>
        <taxon>Pseudomonadota</taxon>
        <taxon>Alphaproteobacteria</taxon>
        <taxon>Hyphomicrobiales</taxon>
        <taxon>Ahrensiaceae</taxon>
        <taxon>Oricola</taxon>
    </lineage>
</organism>
<dbReference type="Gene3D" id="3.40.50.150">
    <property type="entry name" value="Vaccinia Virus protein VP39"/>
    <property type="match status" value="1"/>
</dbReference>
<gene>
    <name evidence="8" type="ORF">HTY61_14685</name>
</gene>
<feature type="binding site" evidence="6">
    <location>
        <begin position="214"/>
        <end position="215"/>
    </location>
    <ligand>
        <name>S-adenosyl-L-methionine</name>
        <dbReference type="ChEBI" id="CHEBI:59789"/>
    </ligand>
</feature>
<evidence type="ECO:0000256" key="5">
    <source>
        <dbReference type="PIRNR" id="PIRNR000410"/>
    </source>
</evidence>
<dbReference type="AlphaFoldDB" id="A0A6N1VFP9"/>
<dbReference type="PANTHER" id="PTHR24422">
    <property type="entry name" value="CHEMOTAXIS PROTEIN METHYLTRANSFERASE"/>
    <property type="match status" value="1"/>
</dbReference>
<dbReference type="InterPro" id="IPR026024">
    <property type="entry name" value="Chemotaxis_MeTrfase_CheR"/>
</dbReference>
<evidence type="ECO:0000256" key="4">
    <source>
        <dbReference type="ARBA" id="ARBA00022691"/>
    </source>
</evidence>
<feature type="binding site" evidence="6">
    <location>
        <position position="134"/>
    </location>
    <ligand>
        <name>S-adenosyl-L-methionine</name>
        <dbReference type="ChEBI" id="CHEBI:59789"/>
    </ligand>
</feature>
<dbReference type="InterPro" id="IPR022641">
    <property type="entry name" value="CheR_N"/>
</dbReference>
<dbReference type="PIRSF" id="PIRSF000410">
    <property type="entry name" value="CheR"/>
    <property type="match status" value="1"/>
</dbReference>
<proteinExistence type="predicted"/>
<dbReference type="SMART" id="SM00138">
    <property type="entry name" value="MeTrc"/>
    <property type="match status" value="1"/>
</dbReference>
<evidence type="ECO:0000256" key="2">
    <source>
        <dbReference type="ARBA" id="ARBA00022603"/>
    </source>
</evidence>
<comment type="catalytic activity">
    <reaction evidence="1 5">
        <text>L-glutamyl-[protein] + S-adenosyl-L-methionine = [protein]-L-glutamate 5-O-methyl ester + S-adenosyl-L-homocysteine</text>
        <dbReference type="Rhea" id="RHEA:24452"/>
        <dbReference type="Rhea" id="RHEA-COMP:10208"/>
        <dbReference type="Rhea" id="RHEA-COMP:10311"/>
        <dbReference type="ChEBI" id="CHEBI:29973"/>
        <dbReference type="ChEBI" id="CHEBI:57856"/>
        <dbReference type="ChEBI" id="CHEBI:59789"/>
        <dbReference type="ChEBI" id="CHEBI:82795"/>
        <dbReference type="EC" id="2.1.1.80"/>
    </reaction>
</comment>
<name>A0A6N1VFP9_9HYPH</name>
<feature type="binding site" evidence="6">
    <location>
        <position position="90"/>
    </location>
    <ligand>
        <name>S-adenosyl-L-methionine</name>
        <dbReference type="ChEBI" id="CHEBI:59789"/>
    </ligand>
</feature>